<keyword evidence="2" id="KW-1185">Reference proteome</keyword>
<accession>A0AAW0J8Y5</accession>
<evidence type="ECO:0000313" key="2">
    <source>
        <dbReference type="Proteomes" id="UP000237347"/>
    </source>
</evidence>
<dbReference type="EMBL" id="PKMF04000638">
    <property type="protein sequence ID" value="KAK7823309.1"/>
    <property type="molecule type" value="Genomic_DNA"/>
</dbReference>
<gene>
    <name evidence="1" type="ORF">CFP56_035673</name>
</gene>
<comment type="caution">
    <text evidence="1">The sequence shown here is derived from an EMBL/GenBank/DDBJ whole genome shotgun (WGS) entry which is preliminary data.</text>
</comment>
<dbReference type="Proteomes" id="UP000237347">
    <property type="component" value="Unassembled WGS sequence"/>
</dbReference>
<name>A0AAW0J8Y5_QUESU</name>
<protein>
    <submittedName>
        <fullName evidence="1">Ribonuclease h protein</fullName>
    </submittedName>
</protein>
<sequence>MEVSSMCQLCRESSESILHVLRDCHVAHNLWTSLSPPMAESIFCGLKSSEWLRQNCCISKTSPILDIRWGIIFSFGIWTLWLNRNGVVLRHENGQRNLKSDVLAKAMEFAYIGRANRTSTRRQIAISWRFPPLT</sequence>
<evidence type="ECO:0000313" key="1">
    <source>
        <dbReference type="EMBL" id="KAK7823309.1"/>
    </source>
</evidence>
<reference evidence="1 2" key="1">
    <citation type="journal article" date="2018" name="Sci. Data">
        <title>The draft genome sequence of cork oak.</title>
        <authorList>
            <person name="Ramos A.M."/>
            <person name="Usie A."/>
            <person name="Barbosa P."/>
            <person name="Barros P.M."/>
            <person name="Capote T."/>
            <person name="Chaves I."/>
            <person name="Simoes F."/>
            <person name="Abreu I."/>
            <person name="Carrasquinho I."/>
            <person name="Faro C."/>
            <person name="Guimaraes J.B."/>
            <person name="Mendonca D."/>
            <person name="Nobrega F."/>
            <person name="Rodrigues L."/>
            <person name="Saibo N.J.M."/>
            <person name="Varela M.C."/>
            <person name="Egas C."/>
            <person name="Matos J."/>
            <person name="Miguel C.M."/>
            <person name="Oliveira M.M."/>
            <person name="Ricardo C.P."/>
            <person name="Goncalves S."/>
        </authorList>
    </citation>
    <scope>NUCLEOTIDE SEQUENCE [LARGE SCALE GENOMIC DNA]</scope>
    <source>
        <strain evidence="2">cv. HL8</strain>
    </source>
</reference>
<organism evidence="1 2">
    <name type="scientific">Quercus suber</name>
    <name type="common">Cork oak</name>
    <dbReference type="NCBI Taxonomy" id="58331"/>
    <lineage>
        <taxon>Eukaryota</taxon>
        <taxon>Viridiplantae</taxon>
        <taxon>Streptophyta</taxon>
        <taxon>Embryophyta</taxon>
        <taxon>Tracheophyta</taxon>
        <taxon>Spermatophyta</taxon>
        <taxon>Magnoliopsida</taxon>
        <taxon>eudicotyledons</taxon>
        <taxon>Gunneridae</taxon>
        <taxon>Pentapetalae</taxon>
        <taxon>rosids</taxon>
        <taxon>fabids</taxon>
        <taxon>Fagales</taxon>
        <taxon>Fagaceae</taxon>
        <taxon>Quercus</taxon>
    </lineage>
</organism>
<dbReference type="AlphaFoldDB" id="A0AAW0J8Y5"/>
<proteinExistence type="predicted"/>